<dbReference type="KEGG" id="lac:LBA1405"/>
<keyword evidence="3" id="KW-0255">Endonuclease</keyword>
<name>Q5FJ94_LACAC</name>
<accession>Q5FJ94</accession>
<dbReference type="GO" id="GO:0016075">
    <property type="term" value="P:rRNA catabolic process"/>
    <property type="evidence" value="ECO:0007669"/>
    <property type="project" value="TreeGrafter"/>
</dbReference>
<dbReference type="SUPFAM" id="SSF50118">
    <property type="entry name" value="Cell growth inhibitor/plasmid maintenance toxic component"/>
    <property type="match status" value="1"/>
</dbReference>
<keyword evidence="3" id="KW-0540">Nuclease</keyword>
<keyword evidence="2" id="KW-1277">Toxin-antitoxin system</keyword>
<dbReference type="OrthoDB" id="9808744at2"/>
<comment type="similarity">
    <text evidence="1 3">Belongs to the PemK/MazF family.</text>
</comment>
<comment type="function">
    <text evidence="3">Toxic component of a type II toxin-antitoxin (TA) system.</text>
</comment>
<dbReference type="Gene3D" id="2.30.30.110">
    <property type="match status" value="1"/>
</dbReference>
<proteinExistence type="inferred from homology"/>
<evidence type="ECO:0000256" key="3">
    <source>
        <dbReference type="PIRNR" id="PIRNR033490"/>
    </source>
</evidence>
<protein>
    <recommendedName>
        <fullName evidence="3">mRNA interferase</fullName>
        <ecNumber evidence="3">3.1.-.-</ecNumber>
    </recommendedName>
</protein>
<dbReference type="GO" id="GO:0006402">
    <property type="term" value="P:mRNA catabolic process"/>
    <property type="evidence" value="ECO:0007669"/>
    <property type="project" value="TreeGrafter"/>
</dbReference>
<dbReference type="InterPro" id="IPR003477">
    <property type="entry name" value="PemK-like"/>
</dbReference>
<dbReference type="PANTHER" id="PTHR33988">
    <property type="entry name" value="ENDORIBONUCLEASE MAZF-RELATED"/>
    <property type="match status" value="1"/>
</dbReference>
<dbReference type="GO" id="GO:0003677">
    <property type="term" value="F:DNA binding"/>
    <property type="evidence" value="ECO:0007669"/>
    <property type="project" value="InterPro"/>
</dbReference>
<keyword evidence="3" id="KW-0378">Hydrolase</keyword>
<evidence type="ECO:0000313" key="4">
    <source>
        <dbReference type="EMBL" id="AAV43230.1"/>
    </source>
</evidence>
<dbReference type="PIRSF" id="PIRSF033490">
    <property type="entry name" value="MazF"/>
    <property type="match status" value="1"/>
</dbReference>
<dbReference type="Pfam" id="PF02452">
    <property type="entry name" value="PemK_toxin"/>
    <property type="match status" value="1"/>
</dbReference>
<gene>
    <name evidence="4" type="primary">chpA</name>
    <name evidence="4" type="ordered locus">LBA1405</name>
</gene>
<dbReference type="InterPro" id="IPR011067">
    <property type="entry name" value="Plasmid_toxin/cell-grow_inhib"/>
</dbReference>
<keyword evidence="5" id="KW-1185">Reference proteome</keyword>
<dbReference type="PATRIC" id="fig|272621.13.peg.1330"/>
<dbReference type="HOGENOM" id="CLU_121823_2_2_9"/>
<dbReference type="AlphaFoldDB" id="Q5FJ94"/>
<dbReference type="GO" id="GO:0004521">
    <property type="term" value="F:RNA endonuclease activity"/>
    <property type="evidence" value="ECO:0007669"/>
    <property type="project" value="TreeGrafter"/>
</dbReference>
<sequence>MARRFYQGDLIKMDFNPTRGHEQRGFRPALVVSNDDFNELCGGLIKVVAITSEIKEFPLNMKLPDGLPVHGQVLLSQERTIDSSSVAREYSKVGSVPKAFLEEALEKIALTYK</sequence>
<dbReference type="PANTHER" id="PTHR33988:SF3">
    <property type="entry name" value="ENDORIBONUCLEASE TOXIN CHPB-RELATED"/>
    <property type="match status" value="1"/>
</dbReference>
<dbReference type="RefSeq" id="WP_003548070.1">
    <property type="nucleotide sequence ID" value="NC_006814.3"/>
</dbReference>
<dbReference type="BioCyc" id="LACI272621:G1G49-1379-MONOMER"/>
<dbReference type="EMBL" id="CP000033">
    <property type="protein sequence ID" value="AAV43230.1"/>
    <property type="molecule type" value="Genomic_DNA"/>
</dbReference>
<dbReference type="Proteomes" id="UP000006381">
    <property type="component" value="Chromosome"/>
</dbReference>
<evidence type="ECO:0000256" key="1">
    <source>
        <dbReference type="ARBA" id="ARBA00007521"/>
    </source>
</evidence>
<reference evidence="4 5" key="1">
    <citation type="journal article" date="2005" name="Proc. Natl. Acad. Sci. U.S.A.">
        <title>Complete genome sequence of the probiotic lactic acid bacterium Lactobacillus acidophilus NCFM.</title>
        <authorList>
            <person name="Altermann E."/>
            <person name="Russell W.M."/>
            <person name="Azcarate-Peril M.A."/>
            <person name="Barrangou R."/>
            <person name="Buck B.L."/>
            <person name="McAuliffe O."/>
            <person name="Souther N."/>
            <person name="Dobson A."/>
            <person name="Duong T."/>
            <person name="Callanan M."/>
            <person name="Lick S."/>
            <person name="Hamrick A."/>
            <person name="Cano R."/>
            <person name="Klaenhammer T.R."/>
        </authorList>
    </citation>
    <scope>NUCLEOTIDE SEQUENCE [LARGE SCALE GENOMIC DNA]</scope>
    <source>
        <strain evidence="5">ATCC 700396 / NCK56 / N2 / NCFM</strain>
    </source>
</reference>
<dbReference type="GO" id="GO:0016787">
    <property type="term" value="F:hydrolase activity"/>
    <property type="evidence" value="ECO:0007669"/>
    <property type="project" value="UniProtKB-KW"/>
</dbReference>
<dbReference type="eggNOG" id="COG2337">
    <property type="taxonomic scope" value="Bacteria"/>
</dbReference>
<dbReference type="STRING" id="272621.LBA1405"/>
<dbReference type="EC" id="3.1.-.-" evidence="3"/>
<organism evidence="5">
    <name type="scientific">Lactobacillus acidophilus (strain ATCC 700396 / NCK56 / N2 / NCFM)</name>
    <dbReference type="NCBI Taxonomy" id="272621"/>
    <lineage>
        <taxon>Bacteria</taxon>
        <taxon>Bacillati</taxon>
        <taxon>Bacillota</taxon>
        <taxon>Bacilli</taxon>
        <taxon>Lactobacillales</taxon>
        <taxon>Lactobacillaceae</taxon>
        <taxon>Lactobacillus</taxon>
    </lineage>
</organism>
<dbReference type="GeneID" id="93289520"/>
<evidence type="ECO:0000313" key="5">
    <source>
        <dbReference type="Proteomes" id="UP000006381"/>
    </source>
</evidence>
<evidence type="ECO:0000256" key="2">
    <source>
        <dbReference type="ARBA" id="ARBA00022649"/>
    </source>
</evidence>